<evidence type="ECO:0000256" key="1">
    <source>
        <dbReference type="ARBA" id="ARBA00004442"/>
    </source>
</evidence>
<evidence type="ECO:0000256" key="6">
    <source>
        <dbReference type="SAM" id="SignalP"/>
    </source>
</evidence>
<accession>A0ABX7MC63</accession>
<dbReference type="Proteomes" id="UP000663570">
    <property type="component" value="Chromosome"/>
</dbReference>
<keyword evidence="8" id="KW-1185">Reference proteome</keyword>
<evidence type="ECO:0000256" key="2">
    <source>
        <dbReference type="ARBA" id="ARBA00005722"/>
    </source>
</evidence>
<dbReference type="EMBL" id="CP071060">
    <property type="protein sequence ID" value="QSI77087.1"/>
    <property type="molecule type" value="Genomic_DNA"/>
</dbReference>
<evidence type="ECO:0000256" key="5">
    <source>
        <dbReference type="ARBA" id="ARBA00023237"/>
    </source>
</evidence>
<dbReference type="PANTHER" id="PTHR38776:SF1">
    <property type="entry name" value="MLTA-INTERACTING PROTEIN-RELATED"/>
    <property type="match status" value="1"/>
</dbReference>
<evidence type="ECO:0000313" key="8">
    <source>
        <dbReference type="Proteomes" id="UP000663570"/>
    </source>
</evidence>
<sequence>MPIYPMTKPSRRFRKAVAALLALGAMAGSPVRAETDLGSLDLISSASEDSPVPQGLVLGGVYIGANARYKALDDMNLVVPGGVYFGERFMYLGDRARYYFYRGGGFAAFAYGRVRFGNLDPADAPELAGMTKREWEPEAGIGANLITPYALLTMRAASDISGTSKGQECLLWSDFPVIRGRLLVMPGLGLLWRSSKLANYYFGGVSADEARPGRPQHDTGATWSPMMSLITSYRFDRHWLGTVSGNIEHFDSGTAKSPIVAHDNEVTVIAGVGYIW</sequence>
<organism evidence="7 8">
    <name type="scientific">Niveibacterium microcysteis</name>
    <dbReference type="NCBI Taxonomy" id="2811415"/>
    <lineage>
        <taxon>Bacteria</taxon>
        <taxon>Pseudomonadati</taxon>
        <taxon>Pseudomonadota</taxon>
        <taxon>Betaproteobacteria</taxon>
        <taxon>Rhodocyclales</taxon>
        <taxon>Rhodocyclaceae</taxon>
        <taxon>Niveibacterium</taxon>
    </lineage>
</organism>
<reference evidence="7 8" key="1">
    <citation type="submission" date="2021-02" db="EMBL/GenBank/DDBJ databases">
        <title>Niveibacterium changnyeongensis HC41.</title>
        <authorList>
            <person name="Kang M."/>
        </authorList>
    </citation>
    <scope>NUCLEOTIDE SEQUENCE [LARGE SCALE GENOMIC DNA]</scope>
    <source>
        <strain evidence="7 8">HC41</strain>
    </source>
</reference>
<keyword evidence="5" id="KW-0998">Cell outer membrane</keyword>
<comment type="subcellular location">
    <subcellularLocation>
        <location evidence="1">Cell outer membrane</location>
    </subcellularLocation>
</comment>
<dbReference type="Pfam" id="PF06629">
    <property type="entry name" value="MipA"/>
    <property type="match status" value="1"/>
</dbReference>
<keyword evidence="3 6" id="KW-0732">Signal</keyword>
<evidence type="ECO:0000313" key="7">
    <source>
        <dbReference type="EMBL" id="QSI77087.1"/>
    </source>
</evidence>
<keyword evidence="4" id="KW-0472">Membrane</keyword>
<dbReference type="RefSeq" id="WP_206254635.1">
    <property type="nucleotide sequence ID" value="NZ_CP071060.1"/>
</dbReference>
<proteinExistence type="inferred from homology"/>
<protein>
    <submittedName>
        <fullName evidence="7">MipA/OmpV family protein</fullName>
    </submittedName>
</protein>
<gene>
    <name evidence="7" type="ORF">JY500_00090</name>
</gene>
<feature type="signal peptide" evidence="6">
    <location>
        <begin position="1"/>
        <end position="33"/>
    </location>
</feature>
<name>A0ABX7MC63_9RHOO</name>
<dbReference type="InterPro" id="IPR010583">
    <property type="entry name" value="MipA"/>
</dbReference>
<evidence type="ECO:0000256" key="3">
    <source>
        <dbReference type="ARBA" id="ARBA00022729"/>
    </source>
</evidence>
<comment type="similarity">
    <text evidence="2">Belongs to the MipA/OmpV family.</text>
</comment>
<evidence type="ECO:0000256" key="4">
    <source>
        <dbReference type="ARBA" id="ARBA00023136"/>
    </source>
</evidence>
<feature type="chain" id="PRO_5047427489" evidence="6">
    <location>
        <begin position="34"/>
        <end position="276"/>
    </location>
</feature>
<dbReference type="PANTHER" id="PTHR38776">
    <property type="entry name" value="MLTA-INTERACTING PROTEIN-RELATED"/>
    <property type="match status" value="1"/>
</dbReference>